<protein>
    <submittedName>
        <fullName evidence="2">Nitroreductase family protein</fullName>
    </submittedName>
</protein>
<comment type="caution">
    <text evidence="2">The sequence shown here is derived from an EMBL/GenBank/DDBJ whole genome shotgun (WGS) entry which is preliminary data.</text>
</comment>
<dbReference type="CDD" id="cd02062">
    <property type="entry name" value="Nitro_FMN_reductase"/>
    <property type="match status" value="1"/>
</dbReference>
<dbReference type="SUPFAM" id="SSF55469">
    <property type="entry name" value="FMN-dependent nitroreductase-like"/>
    <property type="match status" value="1"/>
</dbReference>
<dbReference type="EMBL" id="JAOQJQ010000002">
    <property type="protein sequence ID" value="MCU6762245.1"/>
    <property type="molecule type" value="Genomic_DNA"/>
</dbReference>
<keyword evidence="3" id="KW-1185">Reference proteome</keyword>
<feature type="domain" description="Nitroreductase" evidence="1">
    <location>
        <begin position="18"/>
        <end position="185"/>
    </location>
</feature>
<reference evidence="2 3" key="1">
    <citation type="journal article" date="2021" name="ISME Commun">
        <title>Automated analysis of genomic sequences facilitates high-throughput and comprehensive description of bacteria.</title>
        <authorList>
            <person name="Hitch T.C.A."/>
        </authorList>
    </citation>
    <scope>NUCLEOTIDE SEQUENCE [LARGE SCALE GENOMIC DNA]</scope>
    <source>
        <strain evidence="2 3">Sanger_109</strain>
    </source>
</reference>
<dbReference type="Pfam" id="PF00881">
    <property type="entry name" value="Nitroreductase"/>
    <property type="match status" value="1"/>
</dbReference>
<dbReference type="Gene3D" id="3.40.109.10">
    <property type="entry name" value="NADH Oxidase"/>
    <property type="match status" value="1"/>
</dbReference>
<sequence length="208" mass="23901">MTYLDSLLMQRQKIAVISDKPLEREKLETVIEAGRLAPYAGLAQKNTDTFRHFFVIKRGSRTARELEQLCSRQRILESKRIYEEGLDQKYQPAAFMAEHFKDGGAGDVFSSPWLIVIAERGAYPAREEVCLGYVMENMWLKATELQIAFKPCSIVSDIKDKVSLQKLLGLDSQEHYAFDACNIGYPKDVVKKRENHKKPTEQITYFTD</sequence>
<organism evidence="2 3">
    <name type="scientific">Brotonthovivens ammoniilytica</name>
    <dbReference type="NCBI Taxonomy" id="2981725"/>
    <lineage>
        <taxon>Bacteria</taxon>
        <taxon>Bacillati</taxon>
        <taxon>Bacillota</taxon>
        <taxon>Clostridia</taxon>
        <taxon>Lachnospirales</taxon>
        <taxon>Lachnospiraceae</taxon>
        <taxon>Brotonthovivens</taxon>
    </lineage>
</organism>
<accession>A0ABT2TJ58</accession>
<dbReference type="InterPro" id="IPR029479">
    <property type="entry name" value="Nitroreductase"/>
</dbReference>
<gene>
    <name evidence="2" type="ORF">OCV88_07785</name>
</gene>
<evidence type="ECO:0000259" key="1">
    <source>
        <dbReference type="Pfam" id="PF00881"/>
    </source>
</evidence>
<dbReference type="RefSeq" id="WP_158424934.1">
    <property type="nucleotide sequence ID" value="NZ_JAOQJQ010000002.1"/>
</dbReference>
<dbReference type="Proteomes" id="UP001652442">
    <property type="component" value="Unassembled WGS sequence"/>
</dbReference>
<evidence type="ECO:0000313" key="3">
    <source>
        <dbReference type="Proteomes" id="UP001652442"/>
    </source>
</evidence>
<dbReference type="InterPro" id="IPR000415">
    <property type="entry name" value="Nitroreductase-like"/>
</dbReference>
<name>A0ABT2TJ58_9FIRM</name>
<proteinExistence type="predicted"/>
<evidence type="ECO:0000313" key="2">
    <source>
        <dbReference type="EMBL" id="MCU6762245.1"/>
    </source>
</evidence>